<accession>A0ABQ5C9F7</accession>
<proteinExistence type="predicted"/>
<evidence type="ECO:0000313" key="3">
    <source>
        <dbReference type="Proteomes" id="UP001151760"/>
    </source>
</evidence>
<dbReference type="Proteomes" id="UP001151760">
    <property type="component" value="Unassembled WGS sequence"/>
</dbReference>
<evidence type="ECO:0000256" key="1">
    <source>
        <dbReference type="SAM" id="MobiDB-lite"/>
    </source>
</evidence>
<evidence type="ECO:0000313" key="2">
    <source>
        <dbReference type="EMBL" id="GJT23725.1"/>
    </source>
</evidence>
<keyword evidence="3" id="KW-1185">Reference proteome</keyword>
<feature type="compositionally biased region" description="Basic residues" evidence="1">
    <location>
        <begin position="471"/>
        <end position="485"/>
    </location>
</feature>
<name>A0ABQ5C9F7_9ASTR</name>
<reference evidence="2" key="1">
    <citation type="journal article" date="2022" name="Int. J. Mol. Sci.">
        <title>Draft Genome of Tanacetum Coccineum: Genomic Comparison of Closely Related Tanacetum-Family Plants.</title>
        <authorList>
            <person name="Yamashiro T."/>
            <person name="Shiraishi A."/>
            <person name="Nakayama K."/>
            <person name="Satake H."/>
        </authorList>
    </citation>
    <scope>NUCLEOTIDE SEQUENCE</scope>
</reference>
<protein>
    <submittedName>
        <fullName evidence="2">Uncharacterized protein</fullName>
    </submittedName>
</protein>
<reference evidence="2" key="2">
    <citation type="submission" date="2022-01" db="EMBL/GenBank/DDBJ databases">
        <authorList>
            <person name="Yamashiro T."/>
            <person name="Shiraishi A."/>
            <person name="Satake H."/>
            <person name="Nakayama K."/>
        </authorList>
    </citation>
    <scope>NUCLEOTIDE SEQUENCE</scope>
</reference>
<gene>
    <name evidence="2" type="ORF">Tco_0893662</name>
</gene>
<organism evidence="2 3">
    <name type="scientific">Tanacetum coccineum</name>
    <dbReference type="NCBI Taxonomy" id="301880"/>
    <lineage>
        <taxon>Eukaryota</taxon>
        <taxon>Viridiplantae</taxon>
        <taxon>Streptophyta</taxon>
        <taxon>Embryophyta</taxon>
        <taxon>Tracheophyta</taxon>
        <taxon>Spermatophyta</taxon>
        <taxon>Magnoliopsida</taxon>
        <taxon>eudicotyledons</taxon>
        <taxon>Gunneridae</taxon>
        <taxon>Pentapetalae</taxon>
        <taxon>asterids</taxon>
        <taxon>campanulids</taxon>
        <taxon>Asterales</taxon>
        <taxon>Asteraceae</taxon>
        <taxon>Asteroideae</taxon>
        <taxon>Anthemideae</taxon>
        <taxon>Anthemidinae</taxon>
        <taxon>Tanacetum</taxon>
    </lineage>
</organism>
<dbReference type="EMBL" id="BQNB010014078">
    <property type="protein sequence ID" value="GJT23725.1"/>
    <property type="molecule type" value="Genomic_DNA"/>
</dbReference>
<comment type="caution">
    <text evidence="2">The sequence shown here is derived from an EMBL/GenBank/DDBJ whole genome shotgun (WGS) entry which is preliminary data.</text>
</comment>
<sequence>MQQTMQNPKDISDPTTAIDMALITKGMNMDLQQQNVGNQLGHNAVQNSNIQKTANHSRNRNVVAAQAEGNGWLLLSCLLQISQKEEAGIQLNSKIFDFMAGVGAYDKIKEVNVNCTLKDNLQQASTSGTSDLNRAHVYDSDVSYEVHTILEFFIEMIYLICYTHEEQYTVILEPVYKPNTPPPTPHQQEKKKMKDDFKIRNDEVLDKQIQLEQKIKELDNILVKRGQLIQTMHMVSPNSDSFYQTERKMALGDTATCSRESLKNERIEQETKPENYAKINQLSEKQLNFFETKSLAKEVDESLAKHKVLEYEIERLLRAIFSQDIMSIVQNNSVVDTSNLQIELDRTKEKLEACIIKKEKEYAVLWNNWYKKCEEFKYDKISYDKAYNDMQQKIERLQAHLGDLKSKILDTPCISDTLDPLSQKLEDENMSLEFQCLITANHDECVFKYVNGMNSSKKNQSANVSKSVNQNKHKSNVKKSKKLGSKARLASPRPSKPRTSLRWLPTGRIFELCRKITASSNIESDSDIYVCDNASASNPQEPTSKGFPNSTSFLDRFTRLQRQNTCIHPLVVL</sequence>
<feature type="region of interest" description="Disordered" evidence="1">
    <location>
        <begin position="456"/>
        <end position="500"/>
    </location>
</feature>